<reference evidence="1" key="1">
    <citation type="submission" date="2020-07" db="EMBL/GenBank/DDBJ databases">
        <title>Multicomponent nature underlies the extraordinary mechanical properties of spider dragline silk.</title>
        <authorList>
            <person name="Kono N."/>
            <person name="Nakamura H."/>
            <person name="Mori M."/>
            <person name="Yoshida Y."/>
            <person name="Ohtoshi R."/>
            <person name="Malay A.D."/>
            <person name="Moran D.A.P."/>
            <person name="Tomita M."/>
            <person name="Numata K."/>
            <person name="Arakawa K."/>
        </authorList>
    </citation>
    <scope>NUCLEOTIDE SEQUENCE</scope>
</reference>
<dbReference type="GO" id="GO:0005634">
    <property type="term" value="C:nucleus"/>
    <property type="evidence" value="ECO:0007669"/>
    <property type="project" value="InterPro"/>
</dbReference>
<dbReference type="Proteomes" id="UP000887116">
    <property type="component" value="Unassembled WGS sequence"/>
</dbReference>
<organism evidence="1 2">
    <name type="scientific">Trichonephila clavata</name>
    <name type="common">Joro spider</name>
    <name type="synonym">Nephila clavata</name>
    <dbReference type="NCBI Taxonomy" id="2740835"/>
    <lineage>
        <taxon>Eukaryota</taxon>
        <taxon>Metazoa</taxon>
        <taxon>Ecdysozoa</taxon>
        <taxon>Arthropoda</taxon>
        <taxon>Chelicerata</taxon>
        <taxon>Arachnida</taxon>
        <taxon>Araneae</taxon>
        <taxon>Araneomorphae</taxon>
        <taxon>Entelegynae</taxon>
        <taxon>Araneoidea</taxon>
        <taxon>Nephilidae</taxon>
        <taxon>Trichonephila</taxon>
    </lineage>
</organism>
<dbReference type="EMBL" id="BMAO01012217">
    <property type="protein sequence ID" value="GFQ79675.1"/>
    <property type="molecule type" value="Genomic_DNA"/>
</dbReference>
<proteinExistence type="predicted"/>
<accession>A0A8X6FG45</accession>
<protein>
    <submittedName>
        <fullName evidence="1">Uncharacterized protein</fullName>
    </submittedName>
</protein>
<keyword evidence="2" id="KW-1185">Reference proteome</keyword>
<dbReference type="AlphaFoldDB" id="A0A8X6FG45"/>
<comment type="caution">
    <text evidence="1">The sequence shown here is derived from an EMBL/GenBank/DDBJ whole genome shotgun (WGS) entry which is preliminary data.</text>
</comment>
<dbReference type="Pfam" id="PF10384">
    <property type="entry name" value="Scm3"/>
    <property type="match status" value="1"/>
</dbReference>
<evidence type="ECO:0000313" key="2">
    <source>
        <dbReference type="Proteomes" id="UP000887116"/>
    </source>
</evidence>
<dbReference type="GO" id="GO:0042393">
    <property type="term" value="F:histone binding"/>
    <property type="evidence" value="ECO:0007669"/>
    <property type="project" value="InterPro"/>
</dbReference>
<name>A0A8X6FG45_TRICU</name>
<sequence length="83" mass="9548">MELDYCDLCAEMEHRLSALENLFKKYENMKEEDDDIVDLNTNTIYTKKGIKRRAVCQPVGGSPNKRPSSELICSFFQSKKGII</sequence>
<evidence type="ECO:0000313" key="1">
    <source>
        <dbReference type="EMBL" id="GFQ79675.1"/>
    </source>
</evidence>
<dbReference type="InterPro" id="IPR018465">
    <property type="entry name" value="Scm3/HJURP"/>
</dbReference>
<gene>
    <name evidence="1" type="ORF">TNCT_83091</name>
</gene>